<proteinExistence type="predicted"/>
<feature type="transmembrane region" description="Helical" evidence="1">
    <location>
        <begin position="6"/>
        <end position="23"/>
    </location>
</feature>
<keyword evidence="1" id="KW-1133">Transmembrane helix</keyword>
<name>A0ABS5LDW4_9BACI</name>
<dbReference type="InterPro" id="IPR025940">
    <property type="entry name" value="SpoIISA_toxin"/>
</dbReference>
<protein>
    <submittedName>
        <fullName evidence="2">Type II toxin-antitoxin system SpoIISA family toxin</fullName>
    </submittedName>
</protein>
<dbReference type="Proteomes" id="UP000682403">
    <property type="component" value="Unassembled WGS sequence"/>
</dbReference>
<evidence type="ECO:0000256" key="1">
    <source>
        <dbReference type="SAM" id="Phobius"/>
    </source>
</evidence>
<dbReference type="Pfam" id="PF14171">
    <property type="entry name" value="SpoIISA_toxin"/>
    <property type="match status" value="1"/>
</dbReference>
<keyword evidence="1" id="KW-0812">Transmembrane</keyword>
<accession>A0ABS5LDW4</accession>
<sequence length="270" mass="31603">MYVQWLFLIMVIYSAAAIVLYMINKTVYSSLLQALRKWLYALFLVFLSGCFFYNVLSFQDWPLILQLAAAAVFIDLSIFQTPNIQKIGSAEFKHSEWIEQTIQHNERTLEYMRKKSTAFSLIIQEEEDLMPKESSLQSFEEYEKSVTAYVEIYTDQFDFHVKLYYLGGDDDYHFTQSIHQVLGRLETIFNISINDKQHVSDQLKQARVHSFNEETVAVIPIYGHYSYLLILSARENSIMEIDTLHVINLVKILEWRTQSKKSEPGSQMAE</sequence>
<reference evidence="2 3" key="1">
    <citation type="submission" date="2021-04" db="EMBL/GenBank/DDBJ databases">
        <title>Metabacillus sp. strain KIGAM252 whole genome sequence.</title>
        <authorList>
            <person name="Seo M.-J."/>
            <person name="Cho E.-S."/>
            <person name="Hwang C.Y."/>
            <person name="Yoon D.J."/>
        </authorList>
    </citation>
    <scope>NUCLEOTIDE SEQUENCE [LARGE SCALE GENOMIC DNA]</scope>
    <source>
        <strain evidence="2 3">KIGAM252</strain>
    </source>
</reference>
<gene>
    <name evidence="2" type="ORF">J9317_08100</name>
</gene>
<organism evidence="2 3">
    <name type="scientific">Metabacillus flavus</name>
    <dbReference type="NCBI Taxonomy" id="2823519"/>
    <lineage>
        <taxon>Bacteria</taxon>
        <taxon>Bacillati</taxon>
        <taxon>Bacillota</taxon>
        <taxon>Bacilli</taxon>
        <taxon>Bacillales</taxon>
        <taxon>Bacillaceae</taxon>
        <taxon>Metabacillus</taxon>
    </lineage>
</organism>
<dbReference type="RefSeq" id="WP_211557728.1">
    <property type="nucleotide sequence ID" value="NZ_JAGVRK010000001.1"/>
</dbReference>
<evidence type="ECO:0000313" key="2">
    <source>
        <dbReference type="EMBL" id="MBS2968718.1"/>
    </source>
</evidence>
<keyword evidence="1" id="KW-0472">Membrane</keyword>
<comment type="caution">
    <text evidence="2">The sequence shown here is derived from an EMBL/GenBank/DDBJ whole genome shotgun (WGS) entry which is preliminary data.</text>
</comment>
<feature type="transmembrane region" description="Helical" evidence="1">
    <location>
        <begin position="35"/>
        <end position="55"/>
    </location>
</feature>
<feature type="transmembrane region" description="Helical" evidence="1">
    <location>
        <begin position="61"/>
        <end position="79"/>
    </location>
</feature>
<dbReference type="EMBL" id="JAGVRK010000001">
    <property type="protein sequence ID" value="MBS2968718.1"/>
    <property type="molecule type" value="Genomic_DNA"/>
</dbReference>
<evidence type="ECO:0000313" key="3">
    <source>
        <dbReference type="Proteomes" id="UP000682403"/>
    </source>
</evidence>
<keyword evidence="3" id="KW-1185">Reference proteome</keyword>